<proteinExistence type="predicted"/>
<evidence type="ECO:0000313" key="2">
    <source>
        <dbReference type="EMBL" id="KAL2526848.1"/>
    </source>
</evidence>
<sequence length="182" mass="20590">MSTFSETLITKRKRLIGELVKVKNIAAQFQTLLHKPLKNNGFVSAEDLVVKILRSFIVSLFVLSSNETSQIYGGDGDGGATGASACSEESEKNPARLKDRRGCYKRRMTAESRKTVSPTMEDGYAWRKEKNSQFRISKVMNVCLPGYNSRTGYTSESTYCPNNITERENLEEQKEREKMLEL</sequence>
<protein>
    <submittedName>
        <fullName evidence="2">WRKY transcription factor 70</fullName>
    </submittedName>
</protein>
<keyword evidence="3" id="KW-1185">Reference proteome</keyword>
<dbReference type="EMBL" id="JBFOLK010000003">
    <property type="protein sequence ID" value="KAL2526848.1"/>
    <property type="molecule type" value="Genomic_DNA"/>
</dbReference>
<gene>
    <name evidence="2" type="ORF">Adt_11902</name>
</gene>
<comment type="caution">
    <text evidence="2">The sequence shown here is derived from an EMBL/GenBank/DDBJ whole genome shotgun (WGS) entry which is preliminary data.</text>
</comment>
<feature type="region of interest" description="Disordered" evidence="1">
    <location>
        <begin position="74"/>
        <end position="97"/>
    </location>
</feature>
<evidence type="ECO:0000256" key="1">
    <source>
        <dbReference type="SAM" id="MobiDB-lite"/>
    </source>
</evidence>
<dbReference type="Proteomes" id="UP001604336">
    <property type="component" value="Unassembled WGS sequence"/>
</dbReference>
<organism evidence="2 3">
    <name type="scientific">Abeliophyllum distichum</name>
    <dbReference type="NCBI Taxonomy" id="126358"/>
    <lineage>
        <taxon>Eukaryota</taxon>
        <taxon>Viridiplantae</taxon>
        <taxon>Streptophyta</taxon>
        <taxon>Embryophyta</taxon>
        <taxon>Tracheophyta</taxon>
        <taxon>Spermatophyta</taxon>
        <taxon>Magnoliopsida</taxon>
        <taxon>eudicotyledons</taxon>
        <taxon>Gunneridae</taxon>
        <taxon>Pentapetalae</taxon>
        <taxon>asterids</taxon>
        <taxon>lamiids</taxon>
        <taxon>Lamiales</taxon>
        <taxon>Oleaceae</taxon>
        <taxon>Forsythieae</taxon>
        <taxon>Abeliophyllum</taxon>
    </lineage>
</organism>
<name>A0ABD1UQX1_9LAMI</name>
<accession>A0ABD1UQX1</accession>
<dbReference type="AlphaFoldDB" id="A0ABD1UQX1"/>
<reference evidence="3" key="1">
    <citation type="submission" date="2024-07" db="EMBL/GenBank/DDBJ databases">
        <title>Two chromosome-level genome assemblies of Korean endemic species Abeliophyllum distichum and Forsythia ovata (Oleaceae).</title>
        <authorList>
            <person name="Jang H."/>
        </authorList>
    </citation>
    <scope>NUCLEOTIDE SEQUENCE [LARGE SCALE GENOMIC DNA]</scope>
</reference>
<evidence type="ECO:0000313" key="3">
    <source>
        <dbReference type="Proteomes" id="UP001604336"/>
    </source>
</evidence>